<dbReference type="PANTHER" id="PTHR33619:SF3">
    <property type="entry name" value="POLYSACCHARIDE EXPORT PROTEIN GFCE-RELATED"/>
    <property type="match status" value="1"/>
</dbReference>
<dbReference type="PANTHER" id="PTHR33619">
    <property type="entry name" value="POLYSACCHARIDE EXPORT PROTEIN GFCE-RELATED"/>
    <property type="match status" value="1"/>
</dbReference>
<keyword evidence="11" id="KW-0472">Membrane</keyword>
<evidence type="ECO:0000256" key="2">
    <source>
        <dbReference type="ARBA" id="ARBA00009450"/>
    </source>
</evidence>
<evidence type="ECO:0000256" key="3">
    <source>
        <dbReference type="ARBA" id="ARBA00022448"/>
    </source>
</evidence>
<proteinExistence type="inferred from homology"/>
<keyword evidence="9" id="KW-0406">Ion transport</keyword>
<evidence type="ECO:0000313" key="19">
    <source>
        <dbReference type="Proteomes" id="UP000515480"/>
    </source>
</evidence>
<evidence type="ECO:0000256" key="1">
    <source>
        <dbReference type="ARBA" id="ARBA00004571"/>
    </source>
</evidence>
<dbReference type="Proteomes" id="UP000515480">
    <property type="component" value="Chromosome"/>
</dbReference>
<dbReference type="GO" id="GO:0046930">
    <property type="term" value="C:pore complex"/>
    <property type="evidence" value="ECO:0007669"/>
    <property type="project" value="UniProtKB-KW"/>
</dbReference>
<protein>
    <submittedName>
        <fullName evidence="18">Polysaccharide export protein</fullName>
    </submittedName>
</protein>
<dbReference type="InterPro" id="IPR054765">
    <property type="entry name" value="SLBB_dom"/>
</dbReference>
<sequence length="260" mass="28783">MIWKKSLAAISAVTIAGCVGIMAPSVYAAVDSSEKMDVPSNMPYRVVEGGDFQIATLKGDRLLDTYRLTKYDVLEIQIVGFSSFESSDSAKTNGLNNVVIGPDGYVQLPYAGSVKLAGLTLDEAKEVVSERLRQYLRFPDLSILVKSYGERKIYVMGEVQQPGIHELKVDTLNAYAAISSAGGFTKRGRSTKVQVLRVDGDTMYYKQINIKNYIKKHDLTQNVALQDGDIVYVPRSDGIKFNEDILPYINVWATYKALTD</sequence>
<evidence type="ECO:0000256" key="7">
    <source>
        <dbReference type="ARBA" id="ARBA00022729"/>
    </source>
</evidence>
<keyword evidence="5" id="KW-0762">Sugar transport</keyword>
<evidence type="ECO:0000256" key="4">
    <source>
        <dbReference type="ARBA" id="ARBA00022452"/>
    </source>
</evidence>
<keyword evidence="4" id="KW-1134">Transmembrane beta strand</keyword>
<dbReference type="Gene3D" id="3.30.1950.10">
    <property type="entry name" value="wza like domain"/>
    <property type="match status" value="1"/>
</dbReference>
<evidence type="ECO:0000259" key="17">
    <source>
        <dbReference type="Pfam" id="PF22461"/>
    </source>
</evidence>
<keyword evidence="12" id="KW-0564">Palmitate</keyword>
<evidence type="ECO:0000256" key="5">
    <source>
        <dbReference type="ARBA" id="ARBA00022597"/>
    </source>
</evidence>
<dbReference type="InterPro" id="IPR003715">
    <property type="entry name" value="Poly_export_N"/>
</dbReference>
<dbReference type="EMBL" id="CP060204">
    <property type="protein sequence ID" value="QNH54524.1"/>
    <property type="molecule type" value="Genomic_DNA"/>
</dbReference>
<name>A0A7G7VK81_9FIRM</name>
<reference evidence="18 19" key="1">
    <citation type="submission" date="2020-07" db="EMBL/GenBank/DDBJ databases">
        <title>Complete genome and description of Selenomonas timonensis sp. nov., a new bacterium isolated from a gingivitis subject.</title>
        <authorList>
            <person name="Antezack A."/>
        </authorList>
    </citation>
    <scope>NUCLEOTIDE SEQUENCE [LARGE SCALE GENOMIC DNA]</scope>
    <source>
        <strain evidence="18 19">Marseille-Q3039</strain>
    </source>
</reference>
<accession>A0A7G7VK81</accession>
<keyword evidence="3" id="KW-0813">Transport</keyword>
<feature type="domain" description="Polysaccharide export protein N-terminal" evidence="16">
    <location>
        <begin position="64"/>
        <end position="145"/>
    </location>
</feature>
<keyword evidence="19" id="KW-1185">Reference proteome</keyword>
<dbReference type="GO" id="GO:0009279">
    <property type="term" value="C:cell outer membrane"/>
    <property type="evidence" value="ECO:0007669"/>
    <property type="project" value="UniProtKB-SubCell"/>
</dbReference>
<dbReference type="InterPro" id="IPR049712">
    <property type="entry name" value="Poly_export"/>
</dbReference>
<dbReference type="PROSITE" id="PS51257">
    <property type="entry name" value="PROKAR_LIPOPROTEIN"/>
    <property type="match status" value="1"/>
</dbReference>
<evidence type="ECO:0000256" key="12">
    <source>
        <dbReference type="ARBA" id="ARBA00023139"/>
    </source>
</evidence>
<comment type="subcellular location">
    <subcellularLocation>
        <location evidence="1">Cell outer membrane</location>
        <topology evidence="1">Multi-pass membrane protein</topology>
    </subcellularLocation>
</comment>
<evidence type="ECO:0000259" key="16">
    <source>
        <dbReference type="Pfam" id="PF02563"/>
    </source>
</evidence>
<evidence type="ECO:0000256" key="6">
    <source>
        <dbReference type="ARBA" id="ARBA00022692"/>
    </source>
</evidence>
<evidence type="ECO:0000313" key="18">
    <source>
        <dbReference type="EMBL" id="QNH54524.1"/>
    </source>
</evidence>
<organism evidence="18 19">
    <name type="scientific">Selenomonas timonae</name>
    <dbReference type="NCBI Taxonomy" id="2754044"/>
    <lineage>
        <taxon>Bacteria</taxon>
        <taxon>Bacillati</taxon>
        <taxon>Bacillota</taxon>
        <taxon>Negativicutes</taxon>
        <taxon>Selenomonadales</taxon>
        <taxon>Selenomonadaceae</taxon>
        <taxon>Selenomonas</taxon>
    </lineage>
</organism>
<evidence type="ECO:0000256" key="11">
    <source>
        <dbReference type="ARBA" id="ARBA00023136"/>
    </source>
</evidence>
<keyword evidence="13" id="KW-0998">Cell outer membrane</keyword>
<evidence type="ECO:0000256" key="8">
    <source>
        <dbReference type="ARBA" id="ARBA00023047"/>
    </source>
</evidence>
<feature type="signal peptide" evidence="15">
    <location>
        <begin position="1"/>
        <end position="28"/>
    </location>
</feature>
<dbReference type="KEGG" id="stim:H1B31_00665"/>
<evidence type="ECO:0000256" key="14">
    <source>
        <dbReference type="ARBA" id="ARBA00023288"/>
    </source>
</evidence>
<evidence type="ECO:0000256" key="9">
    <source>
        <dbReference type="ARBA" id="ARBA00023065"/>
    </source>
</evidence>
<evidence type="ECO:0000256" key="10">
    <source>
        <dbReference type="ARBA" id="ARBA00023114"/>
    </source>
</evidence>
<keyword evidence="6" id="KW-0812">Transmembrane</keyword>
<keyword evidence="7 15" id="KW-0732">Signal</keyword>
<dbReference type="Gene3D" id="3.10.560.10">
    <property type="entry name" value="Outer membrane lipoprotein wza domain like"/>
    <property type="match status" value="1"/>
</dbReference>
<dbReference type="GO" id="GO:0006811">
    <property type="term" value="P:monoatomic ion transport"/>
    <property type="evidence" value="ECO:0007669"/>
    <property type="project" value="UniProtKB-KW"/>
</dbReference>
<evidence type="ECO:0000256" key="13">
    <source>
        <dbReference type="ARBA" id="ARBA00023237"/>
    </source>
</evidence>
<dbReference type="GO" id="GO:0015159">
    <property type="term" value="F:polysaccharide transmembrane transporter activity"/>
    <property type="evidence" value="ECO:0007669"/>
    <property type="project" value="InterPro"/>
</dbReference>
<dbReference type="RefSeq" id="WP_185980495.1">
    <property type="nucleotide sequence ID" value="NZ_CP060204.1"/>
</dbReference>
<dbReference type="GO" id="GO:0015288">
    <property type="term" value="F:porin activity"/>
    <property type="evidence" value="ECO:0007669"/>
    <property type="project" value="UniProtKB-KW"/>
</dbReference>
<keyword evidence="14" id="KW-0449">Lipoprotein</keyword>
<feature type="chain" id="PRO_5028978515" evidence="15">
    <location>
        <begin position="29"/>
        <end position="260"/>
    </location>
</feature>
<evidence type="ECO:0000256" key="15">
    <source>
        <dbReference type="SAM" id="SignalP"/>
    </source>
</evidence>
<dbReference type="Pfam" id="PF02563">
    <property type="entry name" value="Poly_export"/>
    <property type="match status" value="1"/>
</dbReference>
<dbReference type="Pfam" id="PF22461">
    <property type="entry name" value="SLBB_2"/>
    <property type="match status" value="1"/>
</dbReference>
<gene>
    <name evidence="18" type="ORF">H1B31_00665</name>
</gene>
<comment type="similarity">
    <text evidence="2">Belongs to the BexD/CtrA/VexA family.</text>
</comment>
<dbReference type="AlphaFoldDB" id="A0A7G7VK81"/>
<keyword evidence="8" id="KW-0625">Polysaccharide transport</keyword>
<keyword evidence="10" id="KW-0626">Porin</keyword>
<feature type="domain" description="SLBB" evidence="17">
    <location>
        <begin position="152"/>
        <end position="233"/>
    </location>
</feature>